<dbReference type="PROSITE" id="PS00134">
    <property type="entry name" value="TRYPSIN_HIS"/>
    <property type="match status" value="1"/>
</dbReference>
<dbReference type="InterPro" id="IPR050350">
    <property type="entry name" value="Compl-Cell_Adhes-Reg"/>
</dbReference>
<feature type="domain" description="Sushi" evidence="11">
    <location>
        <begin position="214"/>
        <end position="273"/>
    </location>
</feature>
<evidence type="ECO:0000259" key="10">
    <source>
        <dbReference type="PROSITE" id="PS50240"/>
    </source>
</evidence>
<evidence type="ECO:0000256" key="2">
    <source>
        <dbReference type="ARBA" id="ARBA00022670"/>
    </source>
</evidence>
<dbReference type="Proteomes" id="UP000230750">
    <property type="component" value="Unassembled WGS sequence"/>
</dbReference>
<evidence type="ECO:0000313" key="12">
    <source>
        <dbReference type="EMBL" id="PIK36488.1"/>
    </source>
</evidence>
<feature type="disulfide bond" evidence="8">
    <location>
        <begin position="460"/>
        <end position="503"/>
    </location>
</feature>
<feature type="disulfide bond" evidence="8">
    <location>
        <begin position="398"/>
        <end position="441"/>
    </location>
</feature>
<evidence type="ECO:0000313" key="13">
    <source>
        <dbReference type="Proteomes" id="UP000230750"/>
    </source>
</evidence>
<evidence type="ECO:0000256" key="9">
    <source>
        <dbReference type="RuleBase" id="RU363034"/>
    </source>
</evidence>
<dbReference type="CDD" id="cd00190">
    <property type="entry name" value="Tryp_SPc"/>
    <property type="match status" value="1"/>
</dbReference>
<organism evidence="12 13">
    <name type="scientific">Stichopus japonicus</name>
    <name type="common">Sea cucumber</name>
    <dbReference type="NCBI Taxonomy" id="307972"/>
    <lineage>
        <taxon>Eukaryota</taxon>
        <taxon>Metazoa</taxon>
        <taxon>Echinodermata</taxon>
        <taxon>Eleutherozoa</taxon>
        <taxon>Echinozoa</taxon>
        <taxon>Holothuroidea</taxon>
        <taxon>Aspidochirotacea</taxon>
        <taxon>Aspidochirotida</taxon>
        <taxon>Stichopodidae</taxon>
        <taxon>Apostichopus</taxon>
    </lineage>
</organism>
<feature type="domain" description="Sushi" evidence="11">
    <location>
        <begin position="458"/>
        <end position="519"/>
    </location>
</feature>
<name>A0A2G8JL65_STIJA</name>
<sequence length="919" mass="97577">MLGSIWFPPLAESAKQMVCGPENNPLALSLNVPCYQAFLMEKKYARNQPWSVVCVFMCVLARVSDDTQGLSGLVARTSSGPVRNQFVRALQLVFFSNCFAVTCPDLTGSLVDGTVSCPDGASFQSQCTLTCNDGFLSNTGQDAVLTCEEAGQWSGERIACFAIVNGAMQCSSGDLIGSVCTYVCQAGFTLVGNNQRTCTVTGVWSGDAPSCQSVACPPLPFVLNGGYTCSDANNANSLCTFTCNTRFEITSGDATITCDQNGVWTGETASCGLITCPDLGAVANGDPPSCSNGFSAGSMCTYQCNAGFLLIGQTSRVCDAATSSWSGFQPTCVQIVCPSLTGITNGGQPTCTDSFNAGSMCSYTCNSGFLLSGDAQRTCDLNDGTWSGVEPTCSQVVCPSLDDVTNGQSLSCTDGFNAGSVCTYQCIPGYQVGAGQASRFCDSNTMTWSGTQPTCVQISCLDLPAIANGGDPVCTDRFFASSVCTYSCSSGFQITSGDASRMCSVDTATWSGTQPSCSAVSVNCPNLAPITNGILRSCSSGFSPGSVCTYLCLDGFTFQGSGSRTCSDIGEWSLPEPVCIQATNAECSQLPEVSNAVLRCSNGNLEGSVCTYTCNNGWILRTELDGTRTCLADTSWSNNEPTCEDQGRSRCEQINSPKLTSLFAREIKFHRLRHHPGFIQPRIVNGNLSSAGAWPWLASIRSANGNHLCGGALIHPDWVLTAAHCIIASIRTIVLGDLLLDVSTASHQEFEIGLTIVHPNYNDFSQRNDIALIKLPQSAVYDEFVRPLCLNDIETEETTFPTNCFVAGWGYTQEDAGVASNELYEAEIPFYDRSRCEQQFFIVGITQTQFCAGISGTDVPDACQGDSGGPYMCYNQNTDSWTDVGVVSYGIGCGSGTTPGVYTRISQYRDFINSTMNSN</sequence>
<keyword evidence="6 8" id="KW-1015">Disulfide bond</keyword>
<dbReference type="InterPro" id="IPR009003">
    <property type="entry name" value="Peptidase_S1_PA"/>
</dbReference>
<dbReference type="EMBL" id="MRZV01001667">
    <property type="protein sequence ID" value="PIK36488.1"/>
    <property type="molecule type" value="Genomic_DNA"/>
</dbReference>
<keyword evidence="13" id="KW-1185">Reference proteome</keyword>
<dbReference type="SMART" id="SM00020">
    <property type="entry name" value="Tryp_SPc"/>
    <property type="match status" value="1"/>
</dbReference>
<dbReference type="CDD" id="cd00033">
    <property type="entry name" value="CCP"/>
    <property type="match status" value="9"/>
</dbReference>
<feature type="disulfide bond" evidence="8">
    <location>
        <begin position="587"/>
        <end position="630"/>
    </location>
</feature>
<dbReference type="OrthoDB" id="406096at2759"/>
<dbReference type="PROSITE" id="PS50240">
    <property type="entry name" value="TRYPSIN_DOM"/>
    <property type="match status" value="1"/>
</dbReference>
<evidence type="ECO:0000256" key="6">
    <source>
        <dbReference type="ARBA" id="ARBA00023157"/>
    </source>
</evidence>
<evidence type="ECO:0000256" key="7">
    <source>
        <dbReference type="ARBA" id="ARBA00023180"/>
    </source>
</evidence>
<feature type="domain" description="Sushi" evidence="11">
    <location>
        <begin position="522"/>
        <end position="581"/>
    </location>
</feature>
<feature type="disulfide bond" evidence="8">
    <location>
        <begin position="552"/>
        <end position="579"/>
    </location>
</feature>
<keyword evidence="7" id="KW-0325">Glycoprotein</keyword>
<dbReference type="Gene3D" id="2.40.10.10">
    <property type="entry name" value="Trypsin-like serine proteases"/>
    <property type="match status" value="1"/>
</dbReference>
<dbReference type="PANTHER" id="PTHR19325:SF560">
    <property type="entry name" value="SUSHI, VON WILLEBRAND FACTOR TYPE A, EGF AND PENTRAXIN DOMAIN-CONTAINING PROTEIN 1"/>
    <property type="match status" value="1"/>
</dbReference>
<dbReference type="PROSITE" id="PS00135">
    <property type="entry name" value="TRYPSIN_SER"/>
    <property type="match status" value="1"/>
</dbReference>
<evidence type="ECO:0000256" key="3">
    <source>
        <dbReference type="ARBA" id="ARBA00022737"/>
    </source>
</evidence>
<evidence type="ECO:0000256" key="1">
    <source>
        <dbReference type="ARBA" id="ARBA00022659"/>
    </source>
</evidence>
<dbReference type="InterPro" id="IPR001254">
    <property type="entry name" value="Trypsin_dom"/>
</dbReference>
<accession>A0A2G8JL65</accession>
<dbReference type="InterPro" id="IPR035976">
    <property type="entry name" value="Sushi/SCR/CCP_sf"/>
</dbReference>
<reference evidence="12 13" key="1">
    <citation type="journal article" date="2017" name="PLoS Biol.">
        <title>The sea cucumber genome provides insights into morphological evolution and visceral regeneration.</title>
        <authorList>
            <person name="Zhang X."/>
            <person name="Sun L."/>
            <person name="Yuan J."/>
            <person name="Sun Y."/>
            <person name="Gao Y."/>
            <person name="Zhang L."/>
            <person name="Li S."/>
            <person name="Dai H."/>
            <person name="Hamel J.F."/>
            <person name="Liu C."/>
            <person name="Yu Y."/>
            <person name="Liu S."/>
            <person name="Lin W."/>
            <person name="Guo K."/>
            <person name="Jin S."/>
            <person name="Xu P."/>
            <person name="Storey K.B."/>
            <person name="Huan P."/>
            <person name="Zhang T."/>
            <person name="Zhou Y."/>
            <person name="Zhang J."/>
            <person name="Lin C."/>
            <person name="Li X."/>
            <person name="Xing L."/>
            <person name="Huo D."/>
            <person name="Sun M."/>
            <person name="Wang L."/>
            <person name="Mercier A."/>
            <person name="Li F."/>
            <person name="Yang H."/>
            <person name="Xiang J."/>
        </authorList>
    </citation>
    <scope>NUCLEOTIDE SEQUENCE [LARGE SCALE GENOMIC DNA]</scope>
    <source>
        <strain evidence="12">Shaxun</strain>
        <tissue evidence="12">Muscle</tissue>
    </source>
</reference>
<feature type="disulfide bond" evidence="8">
    <location>
        <begin position="184"/>
        <end position="211"/>
    </location>
</feature>
<dbReference type="InterPro" id="IPR043504">
    <property type="entry name" value="Peptidase_S1_PA_chymotrypsin"/>
</dbReference>
<gene>
    <name evidence="12" type="ORF">BSL78_26687</name>
</gene>
<proteinExistence type="predicted"/>
<dbReference type="InterPro" id="IPR001314">
    <property type="entry name" value="Peptidase_S1A"/>
</dbReference>
<dbReference type="STRING" id="307972.A0A2G8JL65"/>
<keyword evidence="2 9" id="KW-0645">Protease</keyword>
<dbReference type="Gene3D" id="2.10.70.10">
    <property type="entry name" value="Complement Module, domain 1"/>
    <property type="match status" value="9"/>
</dbReference>
<dbReference type="InterPro" id="IPR000436">
    <property type="entry name" value="Sushi_SCR_CCP_dom"/>
</dbReference>
<feature type="domain" description="Sushi" evidence="11">
    <location>
        <begin position="274"/>
        <end position="334"/>
    </location>
</feature>
<dbReference type="InterPro" id="IPR033116">
    <property type="entry name" value="TRYPSIN_SER"/>
</dbReference>
<dbReference type="AlphaFoldDB" id="A0A2G8JL65"/>
<evidence type="ECO:0000259" key="11">
    <source>
        <dbReference type="PROSITE" id="PS50923"/>
    </source>
</evidence>
<dbReference type="GO" id="GO:0030246">
    <property type="term" value="F:carbohydrate binding"/>
    <property type="evidence" value="ECO:0007669"/>
    <property type="project" value="UniProtKB-KW"/>
</dbReference>
<dbReference type="SUPFAM" id="SSF57535">
    <property type="entry name" value="Complement control module/SCR domain"/>
    <property type="match status" value="9"/>
</dbReference>
<dbReference type="PROSITE" id="PS50923">
    <property type="entry name" value="SUSHI"/>
    <property type="match status" value="8"/>
</dbReference>
<keyword evidence="5 9" id="KW-0720">Serine protease</keyword>
<keyword evidence="4 9" id="KW-0378">Hydrolase</keyword>
<dbReference type="SUPFAM" id="SSF50494">
    <property type="entry name" value="Trypsin-like serine proteases"/>
    <property type="match status" value="1"/>
</dbReference>
<comment type="caution">
    <text evidence="12">The sequence shown here is derived from an EMBL/GenBank/DDBJ whole genome shotgun (WGS) entry which is preliminary data.</text>
</comment>
<feature type="domain" description="Peptidase S1" evidence="10">
    <location>
        <begin position="683"/>
        <end position="917"/>
    </location>
</feature>
<dbReference type="PANTHER" id="PTHR19325">
    <property type="entry name" value="COMPLEMENT COMPONENT-RELATED SUSHI DOMAIN-CONTAINING"/>
    <property type="match status" value="1"/>
</dbReference>
<comment type="caution">
    <text evidence="8">Lacks conserved residue(s) required for the propagation of feature annotation.</text>
</comment>
<dbReference type="GO" id="GO:0006508">
    <property type="term" value="P:proteolysis"/>
    <property type="evidence" value="ECO:0007669"/>
    <property type="project" value="UniProtKB-KW"/>
</dbReference>
<evidence type="ECO:0000256" key="8">
    <source>
        <dbReference type="PROSITE-ProRule" id="PRU00302"/>
    </source>
</evidence>
<feature type="domain" description="Sushi" evidence="11">
    <location>
        <begin position="335"/>
        <end position="395"/>
    </location>
</feature>
<evidence type="ECO:0000256" key="4">
    <source>
        <dbReference type="ARBA" id="ARBA00022801"/>
    </source>
</evidence>
<dbReference type="Pfam" id="PF00084">
    <property type="entry name" value="Sushi"/>
    <property type="match status" value="9"/>
</dbReference>
<feature type="domain" description="Sushi" evidence="11">
    <location>
        <begin position="145"/>
        <end position="213"/>
    </location>
</feature>
<evidence type="ECO:0000256" key="5">
    <source>
        <dbReference type="ARBA" id="ARBA00022825"/>
    </source>
</evidence>
<keyword evidence="12" id="KW-0430">Lectin</keyword>
<keyword evidence="1 8" id="KW-0768">Sushi</keyword>
<dbReference type="PRINTS" id="PR00722">
    <property type="entry name" value="CHYMOTRYPSIN"/>
</dbReference>
<dbReference type="SMART" id="SM00032">
    <property type="entry name" value="CCP"/>
    <property type="match status" value="9"/>
</dbReference>
<dbReference type="GO" id="GO:0004252">
    <property type="term" value="F:serine-type endopeptidase activity"/>
    <property type="evidence" value="ECO:0007669"/>
    <property type="project" value="InterPro"/>
</dbReference>
<dbReference type="FunFam" id="2.40.10.10:FF:000003">
    <property type="entry name" value="Transmembrane serine protease 3"/>
    <property type="match status" value="1"/>
</dbReference>
<dbReference type="InterPro" id="IPR018114">
    <property type="entry name" value="TRYPSIN_HIS"/>
</dbReference>
<feature type="domain" description="Sushi" evidence="11">
    <location>
        <begin position="585"/>
        <end position="645"/>
    </location>
</feature>
<dbReference type="Pfam" id="PF00089">
    <property type="entry name" value="Trypsin"/>
    <property type="match status" value="1"/>
</dbReference>
<keyword evidence="3" id="KW-0677">Repeat</keyword>
<protein>
    <submittedName>
        <fullName evidence="12">Putative P-selectin-like</fullName>
    </submittedName>
</protein>
<feature type="domain" description="Sushi" evidence="11">
    <location>
        <begin position="396"/>
        <end position="457"/>
    </location>
</feature>